<dbReference type="EC" id="3.6.1.54" evidence="7"/>
<dbReference type="EMBL" id="JBHTJL010000003">
    <property type="protein sequence ID" value="MFD1061867.1"/>
    <property type="molecule type" value="Genomic_DNA"/>
</dbReference>
<sequence>MNIKRKLDIVVISDVHLGTKACHAKKLINYLNSIEPKHLVLNGNILNTFKSDKNHFSKSHFKVLKKIINLSVNGTKVTYVKAKGEDAIKKTQYFKVGNISFVNKLLLNVDGKKVLIINGDVFDFAIRKTYTLNKFGRIGFESALLLNNLFNWYKKSINKQKESNFAIENRDIKYVDFFESFISKYANKKRCDYVICGHINAPKIKNRKNGTVKYLNSGNWTENFTALEYRLKRWKLYNYKNDKLIPFVPDDDFDEVKLKEFISAITIVKLPNSED</sequence>
<comment type="caution">
    <text evidence="7">The sequence shown here is derived from an EMBL/GenBank/DDBJ whole genome shotgun (WGS) entry which is preliminary data.</text>
</comment>
<organism evidence="7 8">
    <name type="scientific">Winogradskyella litorisediminis</name>
    <dbReference type="NCBI Taxonomy" id="1156618"/>
    <lineage>
        <taxon>Bacteria</taxon>
        <taxon>Pseudomonadati</taxon>
        <taxon>Bacteroidota</taxon>
        <taxon>Flavobacteriia</taxon>
        <taxon>Flavobacteriales</taxon>
        <taxon>Flavobacteriaceae</taxon>
        <taxon>Winogradskyella</taxon>
    </lineage>
</organism>
<proteinExistence type="predicted"/>
<dbReference type="Gene3D" id="3.60.21.10">
    <property type="match status" value="1"/>
</dbReference>
<keyword evidence="3" id="KW-0479">Metal-binding</keyword>
<gene>
    <name evidence="7" type="ORF">ACFQ1Q_01315</name>
</gene>
<keyword evidence="5" id="KW-0464">Manganese</keyword>
<dbReference type="PANTHER" id="PTHR34990:SF2">
    <property type="entry name" value="BLL8164 PROTEIN"/>
    <property type="match status" value="1"/>
</dbReference>
<evidence type="ECO:0000313" key="8">
    <source>
        <dbReference type="Proteomes" id="UP001597013"/>
    </source>
</evidence>
<evidence type="ECO:0000256" key="5">
    <source>
        <dbReference type="ARBA" id="ARBA00023211"/>
    </source>
</evidence>
<evidence type="ECO:0000256" key="2">
    <source>
        <dbReference type="ARBA" id="ARBA00022519"/>
    </source>
</evidence>
<keyword evidence="4" id="KW-0472">Membrane</keyword>
<dbReference type="Proteomes" id="UP001597013">
    <property type="component" value="Unassembled WGS sequence"/>
</dbReference>
<dbReference type="CDD" id="cd07398">
    <property type="entry name" value="MPP_YbbF-LpxH"/>
    <property type="match status" value="1"/>
</dbReference>
<evidence type="ECO:0000256" key="1">
    <source>
        <dbReference type="ARBA" id="ARBA00022475"/>
    </source>
</evidence>
<keyword evidence="7" id="KW-0378">Hydrolase</keyword>
<name>A0ABW3N2M3_9FLAO</name>
<evidence type="ECO:0000256" key="4">
    <source>
        <dbReference type="ARBA" id="ARBA00023136"/>
    </source>
</evidence>
<keyword evidence="2" id="KW-0997">Cell inner membrane</keyword>
<reference evidence="8" key="1">
    <citation type="journal article" date="2019" name="Int. J. Syst. Evol. Microbiol.">
        <title>The Global Catalogue of Microorganisms (GCM) 10K type strain sequencing project: providing services to taxonomists for standard genome sequencing and annotation.</title>
        <authorList>
            <consortium name="The Broad Institute Genomics Platform"/>
            <consortium name="The Broad Institute Genome Sequencing Center for Infectious Disease"/>
            <person name="Wu L."/>
            <person name="Ma J."/>
        </authorList>
    </citation>
    <scope>NUCLEOTIDE SEQUENCE [LARGE SCALE GENOMIC DNA]</scope>
    <source>
        <strain evidence="8">CCUG 62215</strain>
    </source>
</reference>
<dbReference type="InterPro" id="IPR043461">
    <property type="entry name" value="LpxH-like"/>
</dbReference>
<feature type="domain" description="Calcineurin-like phosphoesterase" evidence="6">
    <location>
        <begin position="9"/>
        <end position="199"/>
    </location>
</feature>
<dbReference type="RefSeq" id="WP_386127177.1">
    <property type="nucleotide sequence ID" value="NZ_JBHTJL010000003.1"/>
</dbReference>
<evidence type="ECO:0000256" key="3">
    <source>
        <dbReference type="ARBA" id="ARBA00022723"/>
    </source>
</evidence>
<protein>
    <submittedName>
        <fullName evidence="7">UDP-2,3-diacylglucosamine diphosphatase</fullName>
        <ecNumber evidence="7">3.6.1.54</ecNumber>
    </submittedName>
</protein>
<dbReference type="GO" id="GO:0016787">
    <property type="term" value="F:hydrolase activity"/>
    <property type="evidence" value="ECO:0007669"/>
    <property type="project" value="UniProtKB-KW"/>
</dbReference>
<accession>A0ABW3N2M3</accession>
<evidence type="ECO:0000259" key="6">
    <source>
        <dbReference type="Pfam" id="PF00149"/>
    </source>
</evidence>
<dbReference type="InterPro" id="IPR029052">
    <property type="entry name" value="Metallo-depent_PP-like"/>
</dbReference>
<dbReference type="Pfam" id="PF00149">
    <property type="entry name" value="Metallophos"/>
    <property type="match status" value="1"/>
</dbReference>
<dbReference type="SUPFAM" id="SSF56300">
    <property type="entry name" value="Metallo-dependent phosphatases"/>
    <property type="match status" value="1"/>
</dbReference>
<keyword evidence="8" id="KW-1185">Reference proteome</keyword>
<dbReference type="InterPro" id="IPR004843">
    <property type="entry name" value="Calcineurin-like_PHP"/>
</dbReference>
<evidence type="ECO:0000313" key="7">
    <source>
        <dbReference type="EMBL" id="MFD1061867.1"/>
    </source>
</evidence>
<dbReference type="PANTHER" id="PTHR34990">
    <property type="entry name" value="UDP-2,3-DIACYLGLUCOSAMINE HYDROLASE-RELATED"/>
    <property type="match status" value="1"/>
</dbReference>
<keyword evidence="1" id="KW-1003">Cell membrane</keyword>